<dbReference type="InterPro" id="IPR011234">
    <property type="entry name" value="Fumarylacetoacetase-like_C"/>
</dbReference>
<dbReference type="PANTHER" id="PTHR30143">
    <property type="entry name" value="ACID HYDRATASE"/>
    <property type="match status" value="1"/>
</dbReference>
<reference evidence="5 6" key="1">
    <citation type="submission" date="2014-12" db="EMBL/GenBank/DDBJ databases">
        <title>16Stimator: statistical estimation of ribosomal gene copy numbers from draft genome assemblies.</title>
        <authorList>
            <person name="Perisin M.A."/>
            <person name="Vetter M."/>
            <person name="Gilbert J.A."/>
            <person name="Bergelson J."/>
        </authorList>
    </citation>
    <scope>NUCLEOTIDE SEQUENCE [LARGE SCALE GENOMIC DNA]</scope>
    <source>
        <strain evidence="5 6">MEJ086</strain>
    </source>
</reference>
<accession>A0A0D0L554</accession>
<gene>
    <name evidence="5" type="ORF">RU08_02405</name>
</gene>
<evidence type="ECO:0000256" key="3">
    <source>
        <dbReference type="ARBA" id="ARBA00023239"/>
    </source>
</evidence>
<dbReference type="InterPro" id="IPR036663">
    <property type="entry name" value="Fumarylacetoacetase_C_sf"/>
</dbReference>
<sequence length="261" mass="27849">MQTDAFDPAATAALLLTTWRAATLLDSLPVALRPHTLQQGYAAQDCLFKAAGGSRAGWKLGVGSPTAMRAAQLSRPLIGQLEAARCRPSGTRLQLPASGPLTIECEIAFVLARDIEPLPGRGVQPDDIRHTCLTFEVVRSRFIDRKSVGWPSFTADNVGFEALIIGPPACTGLDLQVLRELAQTTLVHLNGEPKARTLQGDAATDPLSSLAALYAHAAERGETLRAGDIVSTGALCEPFDISGSGHELTVRYLGRELCFFC</sequence>
<protein>
    <submittedName>
        <fullName evidence="5">Hydratase</fullName>
    </submittedName>
</protein>
<dbReference type="GO" id="GO:0008684">
    <property type="term" value="F:2-oxopent-4-enoate hydratase activity"/>
    <property type="evidence" value="ECO:0007669"/>
    <property type="project" value="TreeGrafter"/>
</dbReference>
<keyword evidence="3" id="KW-0456">Lyase</keyword>
<comment type="caution">
    <text evidence="5">The sequence shown here is derived from an EMBL/GenBank/DDBJ whole genome shotgun (WGS) entry which is preliminary data.</text>
</comment>
<feature type="domain" description="Fumarylacetoacetase-like C-terminal" evidence="4">
    <location>
        <begin position="78"/>
        <end position="235"/>
    </location>
</feature>
<organism evidence="5 6">
    <name type="scientific">Pseudomonas fulva</name>
    <dbReference type="NCBI Taxonomy" id="47880"/>
    <lineage>
        <taxon>Bacteria</taxon>
        <taxon>Pseudomonadati</taxon>
        <taxon>Pseudomonadota</taxon>
        <taxon>Gammaproteobacteria</taxon>
        <taxon>Pseudomonadales</taxon>
        <taxon>Pseudomonadaceae</taxon>
        <taxon>Pseudomonas</taxon>
    </lineage>
</organism>
<dbReference type="Gene3D" id="3.90.850.10">
    <property type="entry name" value="Fumarylacetoacetase-like, C-terminal domain"/>
    <property type="match status" value="1"/>
</dbReference>
<evidence type="ECO:0000259" key="4">
    <source>
        <dbReference type="Pfam" id="PF01557"/>
    </source>
</evidence>
<dbReference type="InterPro" id="IPR050772">
    <property type="entry name" value="Hydratase-Decarb/MhpD_sf"/>
</dbReference>
<evidence type="ECO:0000313" key="6">
    <source>
        <dbReference type="Proteomes" id="UP000032068"/>
    </source>
</evidence>
<keyword evidence="2" id="KW-0058">Aromatic hydrocarbons catabolism</keyword>
<dbReference type="AlphaFoldDB" id="A0A0D0L554"/>
<evidence type="ECO:0000313" key="5">
    <source>
        <dbReference type="EMBL" id="KIQ06063.1"/>
    </source>
</evidence>
<dbReference type="Pfam" id="PF01557">
    <property type="entry name" value="FAA_hydrolase"/>
    <property type="match status" value="1"/>
</dbReference>
<name>A0A0D0L554_9PSED</name>
<comment type="similarity">
    <text evidence="1">Belongs to the hydratase/decarboxylase family.</text>
</comment>
<dbReference type="Proteomes" id="UP000032068">
    <property type="component" value="Unassembled WGS sequence"/>
</dbReference>
<evidence type="ECO:0000256" key="2">
    <source>
        <dbReference type="ARBA" id="ARBA00022797"/>
    </source>
</evidence>
<dbReference type="RefSeq" id="WP_042552198.1">
    <property type="nucleotide sequence ID" value="NZ_JXQW01000004.1"/>
</dbReference>
<evidence type="ECO:0000256" key="1">
    <source>
        <dbReference type="ARBA" id="ARBA00010715"/>
    </source>
</evidence>
<dbReference type="PANTHER" id="PTHR30143:SF0">
    <property type="entry name" value="2-KETO-4-PENTENOATE HYDRATASE"/>
    <property type="match status" value="1"/>
</dbReference>
<dbReference type="GO" id="GO:0005737">
    <property type="term" value="C:cytoplasm"/>
    <property type="evidence" value="ECO:0007669"/>
    <property type="project" value="TreeGrafter"/>
</dbReference>
<dbReference type="SUPFAM" id="SSF56529">
    <property type="entry name" value="FAH"/>
    <property type="match status" value="1"/>
</dbReference>
<proteinExistence type="inferred from homology"/>
<dbReference type="EMBL" id="JXQW01000004">
    <property type="protein sequence ID" value="KIQ06063.1"/>
    <property type="molecule type" value="Genomic_DNA"/>
</dbReference>
<dbReference type="OrthoDB" id="9792137at2"/>